<dbReference type="AlphaFoldDB" id="A0A9E2BHB2"/>
<sequence length="247" mass="28493">MSEPEMKPAIKDKILEAIKNKQVKIKPRWHFMVKSLLVATALIFAFMTLIFFISFVVFYLRLSGAWFLPVFGFRGWRILLTSLPWLVIGFSILLLVIVEALAKNYAPVYRKPILLSVAAIMVIALVSSFALYATPMHQRLFIYSRDQQFPLTGPLYRQYGMMRHSEFTPGIITLFINDNFRILTPLKESFLVITNADTAYPRGRELLVGDTVVIIGRKENGTIFALGVRKIREGEKFWYHHMPGPRY</sequence>
<organism evidence="2 3">
    <name type="scientific">Psychracetigena formicireducens</name>
    <dbReference type="NCBI Taxonomy" id="2986056"/>
    <lineage>
        <taxon>Bacteria</taxon>
        <taxon>Bacillati</taxon>
        <taxon>Candidatus Lithacetigenota</taxon>
        <taxon>Candidatus Psychracetigena</taxon>
    </lineage>
</organism>
<dbReference type="Proteomes" id="UP000811545">
    <property type="component" value="Unassembled WGS sequence"/>
</dbReference>
<keyword evidence="1" id="KW-1133">Transmembrane helix</keyword>
<evidence type="ECO:0000256" key="1">
    <source>
        <dbReference type="SAM" id="Phobius"/>
    </source>
</evidence>
<dbReference type="EMBL" id="QLTW01000044">
    <property type="protein sequence ID" value="MBT9145054.1"/>
    <property type="molecule type" value="Genomic_DNA"/>
</dbReference>
<gene>
    <name evidence="2" type="ORF">DDT42_00919</name>
</gene>
<reference evidence="2 3" key="1">
    <citation type="journal article" date="2021" name="bioRxiv">
        <title>Unique metabolic strategies in Hadean analogues reveal hints for primordial physiology.</title>
        <authorList>
            <person name="Nobu M.K."/>
            <person name="Nakai R."/>
            <person name="Tamazawa S."/>
            <person name="Mori H."/>
            <person name="Toyoda A."/>
            <person name="Ijiri A."/>
            <person name="Suzuki S."/>
            <person name="Kurokawa K."/>
            <person name="Kamagata Y."/>
            <person name="Tamaki H."/>
        </authorList>
    </citation>
    <scope>NUCLEOTIDE SEQUENCE [LARGE SCALE GENOMIC DNA]</scope>
    <source>
        <strain evidence="2">BS525</strain>
    </source>
</reference>
<keyword evidence="1" id="KW-0812">Transmembrane</keyword>
<name>A0A9E2BHB2_PSYF1</name>
<proteinExistence type="predicted"/>
<evidence type="ECO:0000313" key="2">
    <source>
        <dbReference type="EMBL" id="MBT9145054.1"/>
    </source>
</evidence>
<evidence type="ECO:0000313" key="3">
    <source>
        <dbReference type="Proteomes" id="UP000811545"/>
    </source>
</evidence>
<accession>A0A9E2BHB2</accession>
<feature type="transmembrane region" description="Helical" evidence="1">
    <location>
        <begin position="113"/>
        <end position="133"/>
    </location>
</feature>
<feature type="transmembrane region" description="Helical" evidence="1">
    <location>
        <begin position="36"/>
        <end position="62"/>
    </location>
</feature>
<keyword evidence="1" id="KW-0472">Membrane</keyword>
<comment type="caution">
    <text evidence="2">The sequence shown here is derived from an EMBL/GenBank/DDBJ whole genome shotgun (WGS) entry which is preliminary data.</text>
</comment>
<protein>
    <submittedName>
        <fullName evidence="2">Uncharacterized protein</fullName>
    </submittedName>
</protein>
<feature type="transmembrane region" description="Helical" evidence="1">
    <location>
        <begin position="82"/>
        <end position="101"/>
    </location>
</feature>